<dbReference type="Proteomes" id="UP001497744">
    <property type="component" value="Unassembled WGS sequence"/>
</dbReference>
<protein>
    <submittedName>
        <fullName evidence="2">Secreted antigen 1</fullName>
    </submittedName>
</protein>
<keyword evidence="1" id="KW-1133">Transmembrane helix</keyword>
<dbReference type="GeneID" id="94192404"/>
<dbReference type="EMBL" id="BPLF01000001">
    <property type="protein sequence ID" value="GIX60921.1"/>
    <property type="molecule type" value="Genomic_DNA"/>
</dbReference>
<name>A0AAV4LM76_BABCB</name>
<dbReference type="AlphaFoldDB" id="A0AAV4LM76"/>
<dbReference type="RefSeq" id="XP_067712992.1">
    <property type="nucleotide sequence ID" value="XM_067856891.1"/>
</dbReference>
<evidence type="ECO:0000256" key="1">
    <source>
        <dbReference type="SAM" id="Phobius"/>
    </source>
</evidence>
<keyword evidence="3" id="KW-1185">Reference proteome</keyword>
<sequence length="404" mass="43970">MSDCWGLYSEFYTLKECFDYVAWLQSQNGVESHIFTTIGHAIEKYLQKGQGLSSNVTDLLKAVVDLRKVIVKDESNYGALTNKQFGEQCDGGHIYNLSISLCRLYGALLFLYFNTSAEASKKGGGGWSELSCNDSNNQICKWLTSPHTSGSGLLAGGFSISNLNDINGKQIASNIEKVLNSNGNLQKCLYGLLFSPPWMPEKTANACLLVKQLCDEISKYGTENKLPGEYANDYEAIKRICASVTAALPKIIKESGNDFLSVAYNGSTNMSPYKVKEQFALCFGFLTVCLPDIIESLEHMKEQCIDWTAEKIKNAQTPGPFLYGFSFTDKCKPINSGLEGQSQLTEIISQVVQSLSELNDILNPTSHAVAIGLGVVSTLLVGGSAAAAYFYPGLLSSTINMVVG</sequence>
<evidence type="ECO:0000313" key="2">
    <source>
        <dbReference type="EMBL" id="GIX60921.1"/>
    </source>
</evidence>
<organism evidence="2 3">
    <name type="scientific">Babesia caballi</name>
    <dbReference type="NCBI Taxonomy" id="5871"/>
    <lineage>
        <taxon>Eukaryota</taxon>
        <taxon>Sar</taxon>
        <taxon>Alveolata</taxon>
        <taxon>Apicomplexa</taxon>
        <taxon>Aconoidasida</taxon>
        <taxon>Piroplasmida</taxon>
        <taxon>Babesiidae</taxon>
        <taxon>Babesia</taxon>
    </lineage>
</organism>
<accession>A0AAV4LM76</accession>
<gene>
    <name evidence="2" type="ORF">BcabD6B2_03560</name>
</gene>
<comment type="caution">
    <text evidence="2">The sequence shown here is derived from an EMBL/GenBank/DDBJ whole genome shotgun (WGS) entry which is preliminary data.</text>
</comment>
<feature type="transmembrane region" description="Helical" evidence="1">
    <location>
        <begin position="368"/>
        <end position="391"/>
    </location>
</feature>
<reference evidence="2 3" key="1">
    <citation type="submission" date="2021-06" db="EMBL/GenBank/DDBJ databases">
        <title>Genome sequence of Babesia caballi.</title>
        <authorList>
            <person name="Yamagishi J."/>
            <person name="Kidaka T."/>
            <person name="Ochi A."/>
        </authorList>
    </citation>
    <scope>NUCLEOTIDE SEQUENCE [LARGE SCALE GENOMIC DNA]</scope>
    <source>
        <strain evidence="2">USDA-D6B2</strain>
    </source>
</reference>
<keyword evidence="1" id="KW-0812">Transmembrane</keyword>
<evidence type="ECO:0000313" key="3">
    <source>
        <dbReference type="Proteomes" id="UP001497744"/>
    </source>
</evidence>
<keyword evidence="1" id="KW-0472">Membrane</keyword>
<proteinExistence type="predicted"/>